<dbReference type="SUPFAM" id="SSF54909">
    <property type="entry name" value="Dimeric alpha+beta barrel"/>
    <property type="match status" value="1"/>
</dbReference>
<gene>
    <name evidence="1" type="ORF">AYR53_11960</name>
</gene>
<dbReference type="InterPro" id="IPR011008">
    <property type="entry name" value="Dimeric_a/b-barrel"/>
</dbReference>
<accession>A0A192H611</accession>
<reference evidence="1 2" key="1">
    <citation type="submission" date="2016-03" db="EMBL/GenBank/DDBJ databases">
        <title>Pediococcus and Lactobacillus from brewery environment - whole genome sequencing and assembly.</title>
        <authorList>
            <person name="Behr J."/>
            <person name="Geissler A.J."/>
            <person name="Vogel R.F."/>
        </authorList>
    </citation>
    <scope>NUCLEOTIDE SEQUENCE [LARGE SCALE GENOMIC DNA]</scope>
    <source>
        <strain evidence="1 2">TMW 1.1989</strain>
    </source>
</reference>
<dbReference type="RefSeq" id="WP_068225405.1">
    <property type="nucleotide sequence ID" value="NZ_CP014623.1"/>
</dbReference>
<dbReference type="Proteomes" id="UP000078582">
    <property type="component" value="Chromosome"/>
</dbReference>
<name>A0A192H611_9LACO</name>
<protein>
    <submittedName>
        <fullName evidence="1">Monooxygenase</fullName>
    </submittedName>
</protein>
<dbReference type="STRING" id="375175.AYR53_11960"/>
<dbReference type="GeneID" id="42982976"/>
<proteinExistence type="predicted"/>
<dbReference type="EMBL" id="CP014873">
    <property type="protein sequence ID" value="ANK63426.1"/>
    <property type="molecule type" value="Genomic_DNA"/>
</dbReference>
<organism evidence="1 2">
    <name type="scientific">Loigolactobacillus backii</name>
    <dbReference type="NCBI Taxonomy" id="375175"/>
    <lineage>
        <taxon>Bacteria</taxon>
        <taxon>Bacillati</taxon>
        <taxon>Bacillota</taxon>
        <taxon>Bacilli</taxon>
        <taxon>Lactobacillales</taxon>
        <taxon>Lactobacillaceae</taxon>
        <taxon>Loigolactobacillus</taxon>
    </lineage>
</organism>
<dbReference type="GO" id="GO:0004497">
    <property type="term" value="F:monooxygenase activity"/>
    <property type="evidence" value="ECO:0007669"/>
    <property type="project" value="UniProtKB-KW"/>
</dbReference>
<evidence type="ECO:0000313" key="1">
    <source>
        <dbReference type="EMBL" id="ANK63426.1"/>
    </source>
</evidence>
<dbReference type="Gene3D" id="3.30.70.100">
    <property type="match status" value="1"/>
</dbReference>
<dbReference type="KEGG" id="lbt:AYR52_07235"/>
<sequence>MLKKIQATFGSQDILTSYFDREPQRNLLLLRPAESTNDFQLLDVSDQKNFFNSPISYSVRQHLGKQEFSGFFNFMYFTFPSEDAVKVFQSQFDRVGNQAAGFIGLNGLFLLRLDAPQIQFVVLSIWQREADYFNWRNSQDFSPLLPYLQAGPNIQQFHQTTYTLEQTN</sequence>
<evidence type="ECO:0000313" key="2">
    <source>
        <dbReference type="Proteomes" id="UP000078582"/>
    </source>
</evidence>
<keyword evidence="1" id="KW-0503">Monooxygenase</keyword>
<keyword evidence="2" id="KW-1185">Reference proteome</keyword>
<dbReference type="AlphaFoldDB" id="A0A192H611"/>
<dbReference type="OrthoDB" id="2157140at2"/>
<keyword evidence="1" id="KW-0560">Oxidoreductase</keyword>